<dbReference type="Proteomes" id="UP000885744">
    <property type="component" value="Unassembled WGS sequence"/>
</dbReference>
<accession>A0A7C1S9R7</accession>
<gene>
    <name evidence="3" type="ORF">ENI09_00675</name>
</gene>
<dbReference type="InterPro" id="IPR013783">
    <property type="entry name" value="Ig-like_fold"/>
</dbReference>
<feature type="region of interest" description="Disordered" evidence="1">
    <location>
        <begin position="164"/>
        <end position="201"/>
    </location>
</feature>
<feature type="transmembrane region" description="Helical" evidence="2">
    <location>
        <begin position="55"/>
        <end position="77"/>
    </location>
</feature>
<dbReference type="Pfam" id="PF09136">
    <property type="entry name" value="Glucodextran_B"/>
    <property type="match status" value="1"/>
</dbReference>
<dbReference type="EMBL" id="DRHH01000028">
    <property type="protein sequence ID" value="HEB13913.1"/>
    <property type="molecule type" value="Genomic_DNA"/>
</dbReference>
<evidence type="ECO:0000256" key="2">
    <source>
        <dbReference type="SAM" id="Phobius"/>
    </source>
</evidence>
<name>A0A7C1S9R7_UNCKA</name>
<keyword evidence="2" id="KW-1133">Transmembrane helix</keyword>
<reference evidence="3" key="1">
    <citation type="journal article" date="2020" name="mSystems">
        <title>Genome- and Community-Level Interaction Insights into Carbon Utilization and Element Cycling Functions of Hydrothermarchaeota in Hydrothermal Sediment.</title>
        <authorList>
            <person name="Zhou Z."/>
            <person name="Liu Y."/>
            <person name="Xu W."/>
            <person name="Pan J."/>
            <person name="Luo Z.H."/>
            <person name="Li M."/>
        </authorList>
    </citation>
    <scope>NUCLEOTIDE SEQUENCE [LARGE SCALE GENOMIC DNA]</scope>
    <source>
        <strain evidence="3">HyVt-365</strain>
    </source>
</reference>
<protein>
    <submittedName>
        <fullName evidence="3">Uncharacterized protein</fullName>
    </submittedName>
</protein>
<evidence type="ECO:0000313" key="3">
    <source>
        <dbReference type="EMBL" id="HEB13913.1"/>
    </source>
</evidence>
<keyword evidence="2" id="KW-0812">Transmembrane</keyword>
<proteinExistence type="predicted"/>
<comment type="caution">
    <text evidence="3">The sequence shown here is derived from an EMBL/GenBank/DDBJ whole genome shotgun (WGS) entry which is preliminary data.</text>
</comment>
<keyword evidence="2" id="KW-0472">Membrane</keyword>
<feature type="transmembrane region" description="Helical" evidence="2">
    <location>
        <begin position="18"/>
        <end position="43"/>
    </location>
</feature>
<evidence type="ECO:0000256" key="1">
    <source>
        <dbReference type="SAM" id="MobiDB-lite"/>
    </source>
</evidence>
<organism evidence="3">
    <name type="scientific">candidate division WWE3 bacterium</name>
    <dbReference type="NCBI Taxonomy" id="2053526"/>
    <lineage>
        <taxon>Bacteria</taxon>
        <taxon>Katanobacteria</taxon>
    </lineage>
</organism>
<sequence>MKIKNVEERIKRIWNKSWWAKVIGVVLIFFLWPFIVGWLLIRLVFRKFRNNRERWILAFAILLFFIPFGIGWLTVFFTPAEPVVTLSDFESDKTVVVVASEFVILGKVEPLGSTIAVNGTDVEVGEDGTFTYTVTLNEGVNVIRILADNNGVPSETVRRVTRELTPEEKAAKEAEAKRRAEEAAKRRAEAEAAEKRRAAEEKAATKKSALKGVSYSNLVKRNDDYVGEVVYFRGKVTQTTDAGTDRYTLRAYITKGDYGIWDNDIWIDYEGGRLLEDEIIDLWGRVSGLKNYTTVLGASRTIPWITSLYIESIE</sequence>
<dbReference type="AlphaFoldDB" id="A0A7C1S9R7"/>
<dbReference type="Gene3D" id="2.60.40.10">
    <property type="entry name" value="Immunoglobulins"/>
    <property type="match status" value="1"/>
</dbReference>